<protein>
    <submittedName>
        <fullName evidence="5">Hemin-binding lipoprotein</fullName>
    </submittedName>
</protein>
<dbReference type="GO" id="GO:0015833">
    <property type="term" value="P:peptide transport"/>
    <property type="evidence" value="ECO:0007669"/>
    <property type="project" value="TreeGrafter"/>
</dbReference>
<comment type="subcellular location">
    <subcellularLocation>
        <location evidence="1">Periplasm</location>
    </subcellularLocation>
</comment>
<keyword evidence="3" id="KW-0732">Signal</keyword>
<evidence type="ECO:0000256" key="3">
    <source>
        <dbReference type="SAM" id="SignalP"/>
    </source>
</evidence>
<dbReference type="EMBL" id="CXSU01000005">
    <property type="protein sequence ID" value="CTQ48559.1"/>
    <property type="molecule type" value="Genomic_DNA"/>
</dbReference>
<proteinExistence type="inferred from homology"/>
<dbReference type="Gene3D" id="3.40.190.10">
    <property type="entry name" value="Periplasmic binding protein-like II"/>
    <property type="match status" value="1"/>
</dbReference>
<evidence type="ECO:0000259" key="4">
    <source>
        <dbReference type="Pfam" id="PF00496"/>
    </source>
</evidence>
<dbReference type="PANTHER" id="PTHR30290">
    <property type="entry name" value="PERIPLASMIC BINDING COMPONENT OF ABC TRANSPORTER"/>
    <property type="match status" value="1"/>
</dbReference>
<feature type="signal peptide" evidence="3">
    <location>
        <begin position="1"/>
        <end position="29"/>
    </location>
</feature>
<dbReference type="CDD" id="cd08492">
    <property type="entry name" value="PBP2_NikA_DppA_OppA_like_15"/>
    <property type="match status" value="1"/>
</dbReference>
<dbReference type="GO" id="GO:0043190">
    <property type="term" value="C:ATP-binding cassette (ABC) transporter complex"/>
    <property type="evidence" value="ECO:0007669"/>
    <property type="project" value="InterPro"/>
</dbReference>
<dbReference type="OrthoDB" id="9803988at2"/>
<evidence type="ECO:0000313" key="5">
    <source>
        <dbReference type="EMBL" id="CTQ48559.1"/>
    </source>
</evidence>
<reference evidence="5 6" key="1">
    <citation type="submission" date="2015-07" db="EMBL/GenBank/DDBJ databases">
        <authorList>
            <person name="Noorani M."/>
        </authorList>
    </citation>
    <scope>NUCLEOTIDE SEQUENCE [LARGE SCALE GENOMIC DNA]</scope>
    <source>
        <strain evidence="5 6">CECT 7802</strain>
    </source>
</reference>
<gene>
    <name evidence="5" type="primary">hbpA</name>
    <name evidence="5" type="ORF">JDO7802_00561</name>
</gene>
<keyword evidence="5" id="KW-0449">Lipoprotein</keyword>
<dbReference type="SUPFAM" id="SSF53850">
    <property type="entry name" value="Periplasmic binding protein-like II"/>
    <property type="match status" value="1"/>
</dbReference>
<dbReference type="InterPro" id="IPR030678">
    <property type="entry name" value="Peptide/Ni-bd"/>
</dbReference>
<feature type="chain" id="PRO_5005808204" evidence="3">
    <location>
        <begin position="30"/>
        <end position="527"/>
    </location>
</feature>
<evidence type="ECO:0000313" key="6">
    <source>
        <dbReference type="Proteomes" id="UP000049222"/>
    </source>
</evidence>
<dbReference type="InterPro" id="IPR039424">
    <property type="entry name" value="SBP_5"/>
</dbReference>
<dbReference type="InterPro" id="IPR000914">
    <property type="entry name" value="SBP_5_dom"/>
</dbReference>
<dbReference type="Proteomes" id="UP000049222">
    <property type="component" value="Unassembled WGS sequence"/>
</dbReference>
<organism evidence="5 6">
    <name type="scientific">Jannaschia donghaensis</name>
    <dbReference type="NCBI Taxonomy" id="420998"/>
    <lineage>
        <taxon>Bacteria</taxon>
        <taxon>Pseudomonadati</taxon>
        <taxon>Pseudomonadota</taxon>
        <taxon>Alphaproteobacteria</taxon>
        <taxon>Rhodobacterales</taxon>
        <taxon>Roseobacteraceae</taxon>
        <taxon>Jannaschia</taxon>
    </lineage>
</organism>
<dbReference type="Pfam" id="PF00496">
    <property type="entry name" value="SBP_bac_5"/>
    <property type="match status" value="1"/>
</dbReference>
<dbReference type="AlphaFoldDB" id="A0A0M6YFK8"/>
<dbReference type="GO" id="GO:1904680">
    <property type="term" value="F:peptide transmembrane transporter activity"/>
    <property type="evidence" value="ECO:0007669"/>
    <property type="project" value="TreeGrafter"/>
</dbReference>
<evidence type="ECO:0000256" key="1">
    <source>
        <dbReference type="ARBA" id="ARBA00004418"/>
    </source>
</evidence>
<keyword evidence="6" id="KW-1185">Reference proteome</keyword>
<accession>A0A0M6YFK8</accession>
<feature type="domain" description="Solute-binding protein family 5" evidence="4">
    <location>
        <begin position="74"/>
        <end position="429"/>
    </location>
</feature>
<evidence type="ECO:0000256" key="2">
    <source>
        <dbReference type="ARBA" id="ARBA00005695"/>
    </source>
</evidence>
<comment type="similarity">
    <text evidence="2">Belongs to the bacterial solute-binding protein 5 family.</text>
</comment>
<dbReference type="STRING" id="420998.JDO7802_00561"/>
<sequence>MRHQTMTKLLSGTALVAALTAFVASSAFAQEAVIAFDAGELGATSYDPVTSSNLNTATSMIYDRLVEQDADQSFHPHLANSWEEASDGMSWTFKLHEGVTFHDGTAFDAQTVADWIPDYADTENAFLTAAIESVEVIDPLTVKFVMNRPEPNLLYNLGSAFMGIPSQAAVEEMGADYGVAGAVGTGPFKLERFDIGLETVLVRNDDHAWASDLSENQGVAHFERLTFREIPDQSTAFLELKTGGVDVLLGIPTDFIEVLKAEPNVTVIQMPGTGISYMPINVTAAPFDDIRVREATGLAIDQEAIVASIYKGVGAPAHNFLISSLPEATVDPALNVTHDPERAGALLDEAGWTMGDDGVRMKDGAPLEVKLFTQNGSEFTVLTQVVQAQLAAIGMKADITVFDSSTIRDEYKENRHQLAVRAYDWNNSDILDWFFSGERLGYPNVSMWNDPEGEQLNKVAMEGSANSEERIANFTAYHEYILSQHLMVPIYQPTTNLAFNADRVSVPDPVRGTRFRSQTVLDMKPAE</sequence>
<dbReference type="PIRSF" id="PIRSF002741">
    <property type="entry name" value="MppA"/>
    <property type="match status" value="1"/>
</dbReference>
<dbReference type="Gene3D" id="3.10.105.10">
    <property type="entry name" value="Dipeptide-binding Protein, Domain 3"/>
    <property type="match status" value="1"/>
</dbReference>
<dbReference type="RefSeq" id="WP_055082356.1">
    <property type="nucleotide sequence ID" value="NZ_CXSU01000005.1"/>
</dbReference>
<dbReference type="GO" id="GO:0030288">
    <property type="term" value="C:outer membrane-bounded periplasmic space"/>
    <property type="evidence" value="ECO:0007669"/>
    <property type="project" value="UniProtKB-ARBA"/>
</dbReference>
<name>A0A0M6YFK8_9RHOB</name>